<evidence type="ECO:0000256" key="7">
    <source>
        <dbReference type="ARBA" id="ARBA00023163"/>
    </source>
</evidence>
<evidence type="ECO:0000256" key="5">
    <source>
        <dbReference type="ARBA" id="ARBA00023015"/>
    </source>
</evidence>
<evidence type="ECO:0000256" key="4">
    <source>
        <dbReference type="ARBA" id="ARBA00022491"/>
    </source>
</evidence>
<dbReference type="PANTHER" id="PTHR48249">
    <property type="entry name" value="MEDIATOR OF RNA POLYMERASE II TRANSCRIPTION SUBUNIT 13"/>
    <property type="match status" value="1"/>
</dbReference>
<keyword evidence="7 9" id="KW-0804">Transcription</keyword>
<keyword evidence="5 9" id="KW-0805">Transcription regulation</keyword>
<keyword evidence="6 9" id="KW-0010">Activator</keyword>
<dbReference type="InterPro" id="IPR051139">
    <property type="entry name" value="Mediator_complx_sub13"/>
</dbReference>
<evidence type="ECO:0000259" key="10">
    <source>
        <dbReference type="Pfam" id="PF06333"/>
    </source>
</evidence>
<evidence type="ECO:0000256" key="6">
    <source>
        <dbReference type="ARBA" id="ARBA00023159"/>
    </source>
</evidence>
<comment type="subunit">
    <text evidence="9">Component of the Mediator complex.</text>
</comment>
<evidence type="ECO:0000313" key="12">
    <source>
        <dbReference type="Proteomes" id="UP000271098"/>
    </source>
</evidence>
<evidence type="ECO:0000256" key="2">
    <source>
        <dbReference type="ARBA" id="ARBA00009354"/>
    </source>
</evidence>
<dbReference type="OrthoDB" id="103819at2759"/>
<feature type="domain" description="Mediator complex subunit Med13 C-terminal" evidence="10">
    <location>
        <begin position="2"/>
        <end position="132"/>
    </location>
</feature>
<keyword evidence="4 9" id="KW-0678">Repressor</keyword>
<dbReference type="WBParaSite" id="GPUH_0002631201-mRNA-1">
    <property type="protein sequence ID" value="GPUH_0002631201-mRNA-1"/>
    <property type="gene ID" value="GPUH_0002631201"/>
</dbReference>
<dbReference type="InterPro" id="IPR009401">
    <property type="entry name" value="Med13_C"/>
</dbReference>
<comment type="function">
    <text evidence="9">Component of the Mediator complex, a coactivator involved in regulated transcription of nearly all RNA polymerase II-dependent genes. Mediator functions as a bridge to convey information from gene-specific regulatory proteins to the basal RNA polymerase II transcription machinery. Mediator is recruited to promoters by direct interactions with regulatory proteins and serves as a scaffold for the assembly of a functional preinitiation complex with RNA polymerase II and the general transcription factors.</text>
</comment>
<comment type="subcellular location">
    <subcellularLocation>
        <location evidence="1 9">Nucleus</location>
    </subcellularLocation>
</comment>
<sequence>MRYKQSTQIRDSLYRLWSYILGTLATGTKNWRLVIGRVGRIGHGEFKLISENSTIYSTSPQIYRTGCFVLLQETPGLLSACLVSLEPEAHLRVFPSSFQHDERFLKNARYRTLTTPDDVSCTHILVFPTSPELNVCCSVDIISNFCIRLV</sequence>
<dbReference type="GO" id="GO:0016592">
    <property type="term" value="C:mediator complex"/>
    <property type="evidence" value="ECO:0007669"/>
    <property type="project" value="InterPro"/>
</dbReference>
<evidence type="ECO:0000313" key="11">
    <source>
        <dbReference type="EMBL" id="VDN45338.1"/>
    </source>
</evidence>
<evidence type="ECO:0000256" key="8">
    <source>
        <dbReference type="ARBA" id="ARBA00023242"/>
    </source>
</evidence>
<proteinExistence type="inferred from homology"/>
<comment type="similarity">
    <text evidence="2 9">Belongs to the Mediator complex subunit 13 family.</text>
</comment>
<dbReference type="AlphaFoldDB" id="A0A183EZ91"/>
<dbReference type="GO" id="GO:0003713">
    <property type="term" value="F:transcription coactivator activity"/>
    <property type="evidence" value="ECO:0007669"/>
    <property type="project" value="TreeGrafter"/>
</dbReference>
<reference evidence="11 12" key="2">
    <citation type="submission" date="2018-11" db="EMBL/GenBank/DDBJ databases">
        <authorList>
            <consortium name="Pathogen Informatics"/>
        </authorList>
    </citation>
    <scope>NUCLEOTIDE SEQUENCE [LARGE SCALE GENOMIC DNA]</scope>
</reference>
<dbReference type="GO" id="GO:0045944">
    <property type="term" value="P:positive regulation of transcription by RNA polymerase II"/>
    <property type="evidence" value="ECO:0007669"/>
    <property type="project" value="TreeGrafter"/>
</dbReference>
<gene>
    <name evidence="11" type="ORF">GPUH_LOCUS26281</name>
</gene>
<name>A0A183EZ91_9BILA</name>
<reference evidence="13" key="1">
    <citation type="submission" date="2016-06" db="UniProtKB">
        <authorList>
            <consortium name="WormBaseParasite"/>
        </authorList>
    </citation>
    <scope>IDENTIFICATION</scope>
</reference>
<dbReference type="Proteomes" id="UP000271098">
    <property type="component" value="Unassembled WGS sequence"/>
</dbReference>
<dbReference type="Pfam" id="PF06333">
    <property type="entry name" value="Med13_C"/>
    <property type="match status" value="1"/>
</dbReference>
<keyword evidence="8 9" id="KW-0539">Nucleus</keyword>
<evidence type="ECO:0000256" key="3">
    <source>
        <dbReference type="ARBA" id="ARBA00019618"/>
    </source>
</evidence>
<keyword evidence="12" id="KW-1185">Reference proteome</keyword>
<evidence type="ECO:0000256" key="9">
    <source>
        <dbReference type="RuleBase" id="RU364134"/>
    </source>
</evidence>
<accession>A0A183EZ91</accession>
<protein>
    <recommendedName>
        <fullName evidence="3 9">Mediator of RNA polymerase II transcription subunit 13</fullName>
    </recommendedName>
</protein>
<dbReference type="EMBL" id="UYRT01109757">
    <property type="protein sequence ID" value="VDN45338.1"/>
    <property type="molecule type" value="Genomic_DNA"/>
</dbReference>
<dbReference type="PANTHER" id="PTHR48249:SF3">
    <property type="entry name" value="MEDIATOR OF RNA POLYMERASE II TRANSCRIPTION SUBUNIT 13"/>
    <property type="match status" value="1"/>
</dbReference>
<evidence type="ECO:0000313" key="13">
    <source>
        <dbReference type="WBParaSite" id="GPUH_0002631201-mRNA-1"/>
    </source>
</evidence>
<organism evidence="13">
    <name type="scientific">Gongylonema pulchrum</name>
    <dbReference type="NCBI Taxonomy" id="637853"/>
    <lineage>
        <taxon>Eukaryota</taxon>
        <taxon>Metazoa</taxon>
        <taxon>Ecdysozoa</taxon>
        <taxon>Nematoda</taxon>
        <taxon>Chromadorea</taxon>
        <taxon>Rhabditida</taxon>
        <taxon>Spirurina</taxon>
        <taxon>Spiruromorpha</taxon>
        <taxon>Spiruroidea</taxon>
        <taxon>Gongylonematidae</taxon>
        <taxon>Gongylonema</taxon>
    </lineage>
</organism>
<evidence type="ECO:0000256" key="1">
    <source>
        <dbReference type="ARBA" id="ARBA00004123"/>
    </source>
</evidence>